<evidence type="ECO:0000256" key="1">
    <source>
        <dbReference type="SAM" id="MobiDB-lite"/>
    </source>
</evidence>
<feature type="region of interest" description="Disordered" evidence="1">
    <location>
        <begin position="1"/>
        <end position="85"/>
    </location>
</feature>
<dbReference type="AlphaFoldDB" id="A0A6A6VBW2"/>
<feature type="compositionally biased region" description="Polar residues" evidence="1">
    <location>
        <begin position="65"/>
        <end position="83"/>
    </location>
</feature>
<dbReference type="PANTHER" id="PTHR37540">
    <property type="entry name" value="TRANSCRIPTION FACTOR (ACR-2), PUTATIVE-RELATED-RELATED"/>
    <property type="match status" value="1"/>
</dbReference>
<gene>
    <name evidence="2" type="ORF">M011DRAFT_32278</name>
</gene>
<dbReference type="PANTHER" id="PTHR37540:SF5">
    <property type="entry name" value="TRANSCRIPTION FACTOR DOMAIN-CONTAINING PROTEIN"/>
    <property type="match status" value="1"/>
</dbReference>
<organism evidence="2 3">
    <name type="scientific">Sporormia fimetaria CBS 119925</name>
    <dbReference type="NCBI Taxonomy" id="1340428"/>
    <lineage>
        <taxon>Eukaryota</taxon>
        <taxon>Fungi</taxon>
        <taxon>Dikarya</taxon>
        <taxon>Ascomycota</taxon>
        <taxon>Pezizomycotina</taxon>
        <taxon>Dothideomycetes</taxon>
        <taxon>Pleosporomycetidae</taxon>
        <taxon>Pleosporales</taxon>
        <taxon>Sporormiaceae</taxon>
        <taxon>Sporormia</taxon>
    </lineage>
</organism>
<dbReference type="OrthoDB" id="4159781at2759"/>
<evidence type="ECO:0000313" key="2">
    <source>
        <dbReference type="EMBL" id="KAF2748122.1"/>
    </source>
</evidence>
<keyword evidence="3" id="KW-1185">Reference proteome</keyword>
<dbReference type="EMBL" id="MU006570">
    <property type="protein sequence ID" value="KAF2748122.1"/>
    <property type="molecule type" value="Genomic_DNA"/>
</dbReference>
<dbReference type="InterPro" id="IPR021858">
    <property type="entry name" value="Fun_TF"/>
</dbReference>
<evidence type="ECO:0000313" key="3">
    <source>
        <dbReference type="Proteomes" id="UP000799440"/>
    </source>
</evidence>
<proteinExistence type="predicted"/>
<protein>
    <submittedName>
        <fullName evidence="2">Uncharacterized protein</fullName>
    </submittedName>
</protein>
<accession>A0A6A6VBW2</accession>
<dbReference type="Proteomes" id="UP000799440">
    <property type="component" value="Unassembled WGS sequence"/>
</dbReference>
<sequence>MTKVRKQAMDSYLKSEKKGTRSRKQSEEDDSYTSRTSIGPDQQDVVDAGVSNTGAPYFHNDRSRQTSSEQSPVSSGRTLTPDIQVSRIPRTLDTVLSAAPIVQPMRTGMCLPYMQTTPRPFQSIGKPLDPFRTMFQAQHPSISVEELKFHCSRAFGTRAMGQHWIPTLVKSPHAFLSTLCIASAHYDAIHNREVESLHTVALRQEVMHLIHQNILNPNTKVDDYNIIALTQLIASEIIGREETMLDYHEKGIEGMVNMRGGLRQLGVNGRVATTLSWVSLLSANLREITPNPMYTEFCAANSRRAYPNTATIPESPLFTPREEWPTIERSQRCSRRTLELLKDVRMMNDFFLHETRDSRQNSQSLKNLYKKITQYPSATVLQQSNNILTPNDWIHEAVRVAAVIQATAIIKRTPLSEALVHVAETEDTETSSTHSSIKRSDSDDSLNFLISTSTRHDSPFTSFSTSPTYTTALPTYDPYAYPFTTTSSRPSISSISTSTSSTDLFFVPQLPTTHTNIDPVKSLLTRLQLALENSDLSSAWSDLAGVLLWVSLVVGAASRNQKDRTGKKWFAALAMRCAILLCFEHPQAVCATMGRMAEVVAGLREVVREGGREGGRKRRRIG</sequence>
<dbReference type="Pfam" id="PF11951">
    <property type="entry name" value="Fungal_trans_2"/>
    <property type="match status" value="1"/>
</dbReference>
<reference evidence="2" key="1">
    <citation type="journal article" date="2020" name="Stud. Mycol.">
        <title>101 Dothideomycetes genomes: a test case for predicting lifestyles and emergence of pathogens.</title>
        <authorList>
            <person name="Haridas S."/>
            <person name="Albert R."/>
            <person name="Binder M."/>
            <person name="Bloem J."/>
            <person name="Labutti K."/>
            <person name="Salamov A."/>
            <person name="Andreopoulos B."/>
            <person name="Baker S."/>
            <person name="Barry K."/>
            <person name="Bills G."/>
            <person name="Bluhm B."/>
            <person name="Cannon C."/>
            <person name="Castanera R."/>
            <person name="Culley D."/>
            <person name="Daum C."/>
            <person name="Ezra D."/>
            <person name="Gonzalez J."/>
            <person name="Henrissat B."/>
            <person name="Kuo A."/>
            <person name="Liang C."/>
            <person name="Lipzen A."/>
            <person name="Lutzoni F."/>
            <person name="Magnuson J."/>
            <person name="Mondo S."/>
            <person name="Nolan M."/>
            <person name="Ohm R."/>
            <person name="Pangilinan J."/>
            <person name="Park H.-J."/>
            <person name="Ramirez L."/>
            <person name="Alfaro M."/>
            <person name="Sun H."/>
            <person name="Tritt A."/>
            <person name="Yoshinaga Y."/>
            <person name="Zwiers L.-H."/>
            <person name="Turgeon B."/>
            <person name="Goodwin S."/>
            <person name="Spatafora J."/>
            <person name="Crous P."/>
            <person name="Grigoriev I."/>
        </authorList>
    </citation>
    <scope>NUCLEOTIDE SEQUENCE</scope>
    <source>
        <strain evidence="2">CBS 119925</strain>
    </source>
</reference>
<name>A0A6A6VBW2_9PLEO</name>